<evidence type="ECO:0000256" key="1">
    <source>
        <dbReference type="SAM" id="Phobius"/>
    </source>
</evidence>
<dbReference type="Proteomes" id="UP000069205">
    <property type="component" value="Chromosome"/>
</dbReference>
<feature type="transmembrane region" description="Helical" evidence="1">
    <location>
        <begin position="73"/>
        <end position="92"/>
    </location>
</feature>
<dbReference type="EMBL" id="CP011801">
    <property type="protein sequence ID" value="ALA56965.1"/>
    <property type="molecule type" value="Genomic_DNA"/>
</dbReference>
<keyword evidence="1" id="KW-0472">Membrane</keyword>
<dbReference type="KEGG" id="nmv:NITMOv2_0529"/>
<feature type="transmembrane region" description="Helical" evidence="1">
    <location>
        <begin position="394"/>
        <end position="413"/>
    </location>
</feature>
<keyword evidence="1" id="KW-0812">Transmembrane</keyword>
<proteinExistence type="predicted"/>
<dbReference type="OrthoDB" id="9766854at2"/>
<feature type="transmembrane region" description="Helical" evidence="1">
    <location>
        <begin position="334"/>
        <end position="352"/>
    </location>
</feature>
<gene>
    <name evidence="2" type="ORF">NITMOv2_0529</name>
</gene>
<feature type="transmembrane region" description="Helical" evidence="1">
    <location>
        <begin position="419"/>
        <end position="441"/>
    </location>
</feature>
<dbReference type="Gene3D" id="1.10.1760.20">
    <property type="match status" value="1"/>
</dbReference>
<feature type="transmembrane region" description="Helical" evidence="1">
    <location>
        <begin position="185"/>
        <end position="207"/>
    </location>
</feature>
<dbReference type="PATRIC" id="fig|42253.5.peg.525"/>
<dbReference type="RefSeq" id="WP_053378377.1">
    <property type="nucleotide sequence ID" value="NZ_CP011801.1"/>
</dbReference>
<feature type="transmembrane region" description="Helical" evidence="1">
    <location>
        <begin position="112"/>
        <end position="134"/>
    </location>
</feature>
<dbReference type="AlphaFoldDB" id="A0A0K2G7R2"/>
<name>A0A0K2G7R2_NITMO</name>
<keyword evidence="3" id="KW-1185">Reference proteome</keyword>
<organism evidence="2 3">
    <name type="scientific">Nitrospira moscoviensis</name>
    <dbReference type="NCBI Taxonomy" id="42253"/>
    <lineage>
        <taxon>Bacteria</taxon>
        <taxon>Pseudomonadati</taxon>
        <taxon>Nitrospirota</taxon>
        <taxon>Nitrospiria</taxon>
        <taxon>Nitrospirales</taxon>
        <taxon>Nitrospiraceae</taxon>
        <taxon>Nitrospira</taxon>
    </lineage>
</organism>
<accession>A0A0K2G7R2</accession>
<feature type="transmembrane region" description="Helical" evidence="1">
    <location>
        <begin position="146"/>
        <end position="165"/>
    </location>
</feature>
<evidence type="ECO:0008006" key="4">
    <source>
        <dbReference type="Google" id="ProtNLM"/>
    </source>
</evidence>
<feature type="transmembrane region" description="Helical" evidence="1">
    <location>
        <begin position="309"/>
        <end position="328"/>
    </location>
</feature>
<keyword evidence="1" id="KW-1133">Transmembrane helix</keyword>
<sequence>MLEEYGKEILMLGGTIAGFVAALLTVMEKLLDIQNRLHTKKERRPSQPQERTPIEAMSSVDFFSSKPLRGSSYLLLNETSVIVAAGVLLNYVGLTLSRHLDSILFLDMTGTALVAILLGPWWGAIVALLSNSVVNWLLYPEAGADVVIFPWSLVNMTGALFWGMLARQAGFQKYVRTSKSSGLAHTWFLLSFGVAGAVVMSIPGTLVQSALHERSIFALNPEVAESLSARIAHWESAVQVYLESLLGLTWSEHIGWYVVNWFQNCIRYIPDKTMSAAIALVVLKYGYPLFERELIHGGPDGDRPGDERILPLVLGLLYAPSYAVLISSEDYAGILYWPLWSLPWLFILYGYFNLRYWGPSDDALHEARLQRAERYARALKPIGKEPSYEFCRRLTFATLIASLLFALCLPVLLMDFYRVTFKFFCVVYGFLLVVHLIRVAIAQNISVARADG</sequence>
<evidence type="ECO:0000313" key="2">
    <source>
        <dbReference type="EMBL" id="ALA56965.1"/>
    </source>
</evidence>
<protein>
    <recommendedName>
        <fullName evidence="4">Transmembrane protein</fullName>
    </recommendedName>
</protein>
<feature type="transmembrane region" description="Helical" evidence="1">
    <location>
        <begin position="12"/>
        <end position="31"/>
    </location>
</feature>
<evidence type="ECO:0000313" key="3">
    <source>
        <dbReference type="Proteomes" id="UP000069205"/>
    </source>
</evidence>
<dbReference type="STRING" id="42253.NITMOv2_0529"/>
<reference evidence="2 3" key="1">
    <citation type="journal article" date="2015" name="Proc. Natl. Acad. Sci. U.S.A.">
        <title>Expanded metabolic versatility of ubiquitous nitrite-oxidizing bacteria from the genus Nitrospira.</title>
        <authorList>
            <person name="Koch H."/>
            <person name="Lucker S."/>
            <person name="Albertsen M."/>
            <person name="Kitzinger K."/>
            <person name="Herbold C."/>
            <person name="Spieck E."/>
            <person name="Nielsen P.H."/>
            <person name="Wagner M."/>
            <person name="Daims H."/>
        </authorList>
    </citation>
    <scope>NUCLEOTIDE SEQUENCE [LARGE SCALE GENOMIC DNA]</scope>
    <source>
        <strain evidence="2 3">NSP M-1</strain>
    </source>
</reference>